<reference evidence="1" key="1">
    <citation type="submission" date="2014-12" db="EMBL/GenBank/DDBJ databases">
        <authorList>
            <person name="Huang H.-H."/>
            <person name="Chen S.-C."/>
            <person name="Lai M.-C."/>
        </authorList>
    </citation>
    <scope>NUCLEOTIDE SEQUENCE</scope>
    <source>
        <strain evidence="1">K1F9705b</strain>
    </source>
</reference>
<dbReference type="EMBL" id="JWHL01000013">
    <property type="protein sequence ID" value="MBR1369507.1"/>
    <property type="molecule type" value="Genomic_DNA"/>
</dbReference>
<dbReference type="OrthoDB" id="52512at2157"/>
<protein>
    <recommendedName>
        <fullName evidence="3">Methanogenesis marker 7 protein</fullName>
    </recommendedName>
</protein>
<dbReference type="PIRSF" id="PIRSF019164">
    <property type="entry name" value="UCP019164"/>
    <property type="match status" value="1"/>
</dbReference>
<dbReference type="NCBIfam" id="TIGR03274">
    <property type="entry name" value="methan_mark_7"/>
    <property type="match status" value="1"/>
</dbReference>
<dbReference type="InterPro" id="IPR011312">
    <property type="entry name" value="Menthan_mark_7"/>
</dbReference>
<comment type="caution">
    <text evidence="1">The sequence shown here is derived from an EMBL/GenBank/DDBJ whole genome shotgun (WGS) entry which is preliminary data.</text>
</comment>
<evidence type="ECO:0000313" key="1">
    <source>
        <dbReference type="EMBL" id="MBR1369507.1"/>
    </source>
</evidence>
<accession>A0A8J8B7C0</accession>
<sequence>MILVPVTFRGGVYRHDEVMDYIEDLGGYIIQKHDIAQEVVLQVLIPKDDIERFRSFVRPLAGEVTASPLVGTEIAVVIPSLEIHHLPHSACDIAEYLRTVGAKTNMVGLARGFGKRISQLNDEERDVINEHDVAVYVLGNFETCIQEKFNGLRRGVHVPVILTGAPPVDALKRITDPPAAGYVGNLGRFMHRTRTEADIGRLDAVVEEVARVLDLSRDELAQDPLSVSPARLQDVIQEGVPEIDEVFSPTPITVQLAGVRVKLPFTRYAETIRRLPVEEGVTVSDIADVIPSRMRDYILVRIKPFSETHIVV</sequence>
<dbReference type="AlphaFoldDB" id="A0A8J8B7C0"/>
<dbReference type="Pfam" id="PF04609">
    <property type="entry name" value="MCR_C"/>
    <property type="match status" value="1"/>
</dbReference>
<name>A0A8J8B7C0_9EURY</name>
<gene>
    <name evidence="1" type="ORF">RJ53_08390</name>
</gene>
<dbReference type="RefSeq" id="WP_211531215.1">
    <property type="nucleotide sequence ID" value="NZ_JWHL01000013.1"/>
</dbReference>
<proteinExistence type="predicted"/>
<keyword evidence="2" id="KW-1185">Reference proteome</keyword>
<dbReference type="Proteomes" id="UP000730161">
    <property type="component" value="Unassembled WGS sequence"/>
</dbReference>
<evidence type="ECO:0000313" key="2">
    <source>
        <dbReference type="Proteomes" id="UP000730161"/>
    </source>
</evidence>
<organism evidence="1 2">
    <name type="scientific">Methanocalculus chunghsingensis</name>
    <dbReference type="NCBI Taxonomy" id="156457"/>
    <lineage>
        <taxon>Archaea</taxon>
        <taxon>Methanobacteriati</taxon>
        <taxon>Methanobacteriota</taxon>
        <taxon>Stenosarchaea group</taxon>
        <taxon>Methanomicrobia</taxon>
        <taxon>Methanomicrobiales</taxon>
        <taxon>Methanocalculaceae</taxon>
        <taxon>Methanocalculus</taxon>
    </lineage>
</organism>
<evidence type="ECO:0008006" key="3">
    <source>
        <dbReference type="Google" id="ProtNLM"/>
    </source>
</evidence>
<dbReference type="InterPro" id="IPR026327">
    <property type="entry name" value="Me_CoM_Rdtase_prot-C-like"/>
</dbReference>